<dbReference type="Pfam" id="PF02310">
    <property type="entry name" value="B12-binding"/>
    <property type="match status" value="1"/>
</dbReference>
<dbReference type="AlphaFoldDB" id="A0A0B5FNM5"/>
<dbReference type="Proteomes" id="UP000035036">
    <property type="component" value="Chromosome"/>
</dbReference>
<dbReference type="InterPro" id="IPR051198">
    <property type="entry name" value="BchE-like"/>
</dbReference>
<dbReference type="STRING" id="483547.GSUB_02175"/>
<evidence type="ECO:0000256" key="2">
    <source>
        <dbReference type="ARBA" id="ARBA00022691"/>
    </source>
</evidence>
<dbReference type="InterPro" id="IPR006638">
    <property type="entry name" value="Elp3/MiaA/NifB-like_rSAM"/>
</dbReference>
<dbReference type="SFLD" id="SFLDS00029">
    <property type="entry name" value="Radical_SAM"/>
    <property type="match status" value="1"/>
</dbReference>
<dbReference type="PANTHER" id="PTHR43409:SF16">
    <property type="entry name" value="SLR0320 PROTEIN"/>
    <property type="match status" value="1"/>
</dbReference>
<evidence type="ECO:0000256" key="3">
    <source>
        <dbReference type="ARBA" id="ARBA00022723"/>
    </source>
</evidence>
<dbReference type="SFLD" id="SFLDG01123">
    <property type="entry name" value="methyltransferase_(Class_B)"/>
    <property type="match status" value="1"/>
</dbReference>
<dbReference type="RefSeq" id="WP_040198992.1">
    <property type="nucleotide sequence ID" value="NZ_CP010311.1"/>
</dbReference>
<sequence length="619" mass="69421">MHIVLATLHVRPSAQAIPLAAGCLAATLPPEIRSATHLVDLYQDESVEELAARIIKYAPTLVGFPLYVWNHISVIELAGELKKRQPQLPVICGGPEAGAVAEKLLASGVFDAVVRGEAETIFPELVARIHQGKPLDLPGVCTPGEPESLQQDVTPPSLQDVPSPWLTGVLAPREDGVLWEVARGCPFTCDFCYDGRGNNQLRPIDEKRLEDELHLFVANGVSQIWVLDSTFNHPPERGKKLLRLLNEKAPHIHFHLEAKADFLDRESAQLLAGLSCSVQIGLQTVTPAALKRIHRTLDQGLFRQKISLLSVDGITYGFDIIYGLPGDNYEGFRNTLRFALELRPNQVDIFPLAVLPGTALHRDHADLGLEFQPQPPYEITAAPGFEGEKLRQARLLAAATDIFYNRGRAVGFFLPLAEAVDFDPCDLLDFFLHWLQQERNLSRQQIENVESWQPRDIRDLQMDFTAYLLKDKGCGHLLPAARDLIRYHYHYAETVLGPETIPAESEQLRPLDLWTTRWRLNPASRVVRFRYEIIDLLQVDEMDLRQFVNLFRPVGSTALFLRRGGEIVCESLEEDFARLLQGSDGSRSPQEIFDGSVNRQEGEEFIEFAVSEGILLPPE</sequence>
<feature type="domain" description="B12-binding" evidence="6">
    <location>
        <begin position="1"/>
        <end position="136"/>
    </location>
</feature>
<gene>
    <name evidence="8" type="ORF">GSUB_02175</name>
</gene>
<dbReference type="EMBL" id="CP010311">
    <property type="protein sequence ID" value="AJF05610.1"/>
    <property type="molecule type" value="Genomic_DNA"/>
</dbReference>
<feature type="domain" description="Radical SAM core" evidence="7">
    <location>
        <begin position="171"/>
        <end position="391"/>
    </location>
</feature>
<dbReference type="Gene3D" id="3.40.50.280">
    <property type="entry name" value="Cobalamin-binding domain"/>
    <property type="match status" value="1"/>
</dbReference>
<evidence type="ECO:0000259" key="6">
    <source>
        <dbReference type="PROSITE" id="PS51332"/>
    </source>
</evidence>
<dbReference type="InterPro" id="IPR006158">
    <property type="entry name" value="Cobalamin-bd"/>
</dbReference>
<dbReference type="CDD" id="cd02068">
    <property type="entry name" value="radical_SAM_B12_BD"/>
    <property type="match status" value="1"/>
</dbReference>
<evidence type="ECO:0000259" key="7">
    <source>
        <dbReference type="PROSITE" id="PS51918"/>
    </source>
</evidence>
<dbReference type="SUPFAM" id="SSF102114">
    <property type="entry name" value="Radical SAM enzymes"/>
    <property type="match status" value="1"/>
</dbReference>
<dbReference type="GO" id="GO:0003824">
    <property type="term" value="F:catalytic activity"/>
    <property type="evidence" value="ECO:0007669"/>
    <property type="project" value="InterPro"/>
</dbReference>
<evidence type="ECO:0000256" key="1">
    <source>
        <dbReference type="ARBA" id="ARBA00001966"/>
    </source>
</evidence>
<dbReference type="GO" id="GO:0051539">
    <property type="term" value="F:4 iron, 4 sulfur cluster binding"/>
    <property type="evidence" value="ECO:0007669"/>
    <property type="project" value="UniProtKB-KW"/>
</dbReference>
<dbReference type="CDD" id="cd01335">
    <property type="entry name" value="Radical_SAM"/>
    <property type="match status" value="1"/>
</dbReference>
<dbReference type="OrthoDB" id="9762608at2"/>
<dbReference type="SMART" id="SM00729">
    <property type="entry name" value="Elp3"/>
    <property type="match status" value="1"/>
</dbReference>
<keyword evidence="4" id="KW-0408">Iron</keyword>
<keyword evidence="5" id="KW-0411">Iron-sulfur</keyword>
<name>A0A0B5FNM5_9BACT</name>
<keyword evidence="9" id="KW-1185">Reference proteome</keyword>
<dbReference type="InterPro" id="IPR058240">
    <property type="entry name" value="rSAM_sf"/>
</dbReference>
<dbReference type="PROSITE" id="PS51918">
    <property type="entry name" value="RADICAL_SAM"/>
    <property type="match status" value="1"/>
</dbReference>
<dbReference type="GO" id="GO:0046872">
    <property type="term" value="F:metal ion binding"/>
    <property type="evidence" value="ECO:0007669"/>
    <property type="project" value="UniProtKB-KW"/>
</dbReference>
<dbReference type="KEGG" id="gsb:GSUB_02175"/>
<dbReference type="PROSITE" id="PS51332">
    <property type="entry name" value="B12_BINDING"/>
    <property type="match status" value="1"/>
</dbReference>
<dbReference type="GO" id="GO:0005829">
    <property type="term" value="C:cytosol"/>
    <property type="evidence" value="ECO:0007669"/>
    <property type="project" value="TreeGrafter"/>
</dbReference>
<evidence type="ECO:0000256" key="4">
    <source>
        <dbReference type="ARBA" id="ARBA00023004"/>
    </source>
</evidence>
<evidence type="ECO:0000313" key="8">
    <source>
        <dbReference type="EMBL" id="AJF05610.1"/>
    </source>
</evidence>
<dbReference type="InterPro" id="IPR034466">
    <property type="entry name" value="Methyltransferase_Class_B"/>
</dbReference>
<dbReference type="PANTHER" id="PTHR43409">
    <property type="entry name" value="ANAEROBIC MAGNESIUM-PROTOPORPHYRIN IX MONOMETHYL ESTER CYCLASE-RELATED"/>
    <property type="match status" value="1"/>
</dbReference>
<dbReference type="Gene3D" id="3.80.30.20">
    <property type="entry name" value="tm_1862 like domain"/>
    <property type="match status" value="1"/>
</dbReference>
<dbReference type="InterPro" id="IPR023404">
    <property type="entry name" value="rSAM_horseshoe"/>
</dbReference>
<keyword evidence="3" id="KW-0479">Metal-binding</keyword>
<dbReference type="Pfam" id="PF04055">
    <property type="entry name" value="Radical_SAM"/>
    <property type="match status" value="1"/>
</dbReference>
<protein>
    <submittedName>
        <fullName evidence="8">Uncharacterized protein</fullName>
    </submittedName>
</protein>
<evidence type="ECO:0000256" key="5">
    <source>
        <dbReference type="ARBA" id="ARBA00023014"/>
    </source>
</evidence>
<comment type="cofactor">
    <cofactor evidence="1">
        <name>[4Fe-4S] cluster</name>
        <dbReference type="ChEBI" id="CHEBI:49883"/>
    </cofactor>
</comment>
<dbReference type="HOGENOM" id="CLU_030409_0_0_7"/>
<keyword evidence="2" id="KW-0949">S-adenosyl-L-methionine</keyword>
<reference evidence="8 9" key="1">
    <citation type="journal article" date="2015" name="Genome Announc.">
        <title>Genomes of Geoalkalibacter ferrihydriticus Z-0531T and Geoalkalibacter subterraneus Red1T, Two Haloalkaliphilic Metal-Reducing Deltaproteobacteria.</title>
        <authorList>
            <person name="Badalamenti J.P."/>
            <person name="Krajmalnik-Brown R."/>
            <person name="Torres C.I."/>
            <person name="Bond D.R."/>
        </authorList>
    </citation>
    <scope>NUCLEOTIDE SEQUENCE [LARGE SCALE GENOMIC DNA]</scope>
    <source>
        <strain evidence="8 9">Red1</strain>
    </source>
</reference>
<dbReference type="InterPro" id="IPR007197">
    <property type="entry name" value="rSAM"/>
</dbReference>
<accession>A0A0B5FNM5</accession>
<dbReference type="GO" id="GO:0031419">
    <property type="term" value="F:cobalamin binding"/>
    <property type="evidence" value="ECO:0007669"/>
    <property type="project" value="InterPro"/>
</dbReference>
<dbReference type="SFLD" id="SFLDG01082">
    <property type="entry name" value="B12-binding_domain_containing"/>
    <property type="match status" value="1"/>
</dbReference>
<proteinExistence type="predicted"/>
<evidence type="ECO:0000313" key="9">
    <source>
        <dbReference type="Proteomes" id="UP000035036"/>
    </source>
</evidence>
<organism evidence="8 9">
    <name type="scientific">Geoalkalibacter subterraneus</name>
    <dbReference type="NCBI Taxonomy" id="483547"/>
    <lineage>
        <taxon>Bacteria</taxon>
        <taxon>Pseudomonadati</taxon>
        <taxon>Thermodesulfobacteriota</taxon>
        <taxon>Desulfuromonadia</taxon>
        <taxon>Desulfuromonadales</taxon>
        <taxon>Geoalkalibacteraceae</taxon>
        <taxon>Geoalkalibacter</taxon>
    </lineage>
</organism>